<evidence type="ECO:0000313" key="3">
    <source>
        <dbReference type="Proteomes" id="UP000001029"/>
    </source>
</evidence>
<dbReference type="STRING" id="445932.Emin_0418"/>
<accession>B2KBF3</accession>
<keyword evidence="1" id="KW-0732">Signal</keyword>
<sequence length="86" mass="9480">MKKFLVLAVSAVALFACAKNKVEDSSAAAYRQQQKALITDQEFDKVLAPKLDYETEISYEQQLRTSGTFVKGTQGSSKKTSAKKSK</sequence>
<protein>
    <recommendedName>
        <fullName evidence="4">Lipoprotein</fullName>
    </recommendedName>
</protein>
<dbReference type="AlphaFoldDB" id="B2KBF3"/>
<reference evidence="2 3" key="1">
    <citation type="journal article" date="2009" name="Appl. Environ. Microbiol.">
        <title>Genomic analysis of 'Elusimicrobium minutum,' the first cultivated representative of the phylum 'Elusimicrobia' (formerly termite group 1).</title>
        <authorList>
            <person name="Herlemann D.P.R."/>
            <person name="Geissinger O."/>
            <person name="Ikeda-Ohtsubo W."/>
            <person name="Kunin V."/>
            <person name="Sun H."/>
            <person name="Lapidus A."/>
            <person name="Hugenholtz P."/>
            <person name="Brune A."/>
        </authorList>
    </citation>
    <scope>NUCLEOTIDE SEQUENCE [LARGE SCALE GENOMIC DNA]</scope>
    <source>
        <strain evidence="2 3">Pei191</strain>
    </source>
</reference>
<evidence type="ECO:0000313" key="2">
    <source>
        <dbReference type="EMBL" id="ACC97975.1"/>
    </source>
</evidence>
<feature type="signal peptide" evidence="1">
    <location>
        <begin position="1"/>
        <end position="18"/>
    </location>
</feature>
<dbReference type="Proteomes" id="UP000001029">
    <property type="component" value="Chromosome"/>
</dbReference>
<evidence type="ECO:0000256" key="1">
    <source>
        <dbReference type="SAM" id="SignalP"/>
    </source>
</evidence>
<evidence type="ECO:0008006" key="4">
    <source>
        <dbReference type="Google" id="ProtNLM"/>
    </source>
</evidence>
<organism evidence="2 3">
    <name type="scientific">Elusimicrobium minutum (strain Pei191)</name>
    <dbReference type="NCBI Taxonomy" id="445932"/>
    <lineage>
        <taxon>Bacteria</taxon>
        <taxon>Pseudomonadati</taxon>
        <taxon>Elusimicrobiota</taxon>
        <taxon>Elusimicrobia</taxon>
        <taxon>Elusimicrobiales</taxon>
        <taxon>Elusimicrobiaceae</taxon>
        <taxon>Elusimicrobium</taxon>
    </lineage>
</organism>
<dbReference type="KEGG" id="emi:Emin_0418"/>
<gene>
    <name evidence="2" type="ordered locus">Emin_0418</name>
</gene>
<dbReference type="HOGENOM" id="CLU_2492936_0_0_0"/>
<keyword evidence="3" id="KW-1185">Reference proteome</keyword>
<dbReference type="PROSITE" id="PS51257">
    <property type="entry name" value="PROKAR_LIPOPROTEIN"/>
    <property type="match status" value="1"/>
</dbReference>
<proteinExistence type="predicted"/>
<dbReference type="RefSeq" id="WP_012414590.1">
    <property type="nucleotide sequence ID" value="NC_010644.1"/>
</dbReference>
<dbReference type="EMBL" id="CP001055">
    <property type="protein sequence ID" value="ACC97975.1"/>
    <property type="molecule type" value="Genomic_DNA"/>
</dbReference>
<name>B2KBF3_ELUMP</name>
<feature type="chain" id="PRO_5002779753" description="Lipoprotein" evidence="1">
    <location>
        <begin position="19"/>
        <end position="86"/>
    </location>
</feature>